<organism evidence="5">
    <name type="scientific">marine sediment metagenome</name>
    <dbReference type="NCBI Taxonomy" id="412755"/>
    <lineage>
        <taxon>unclassified sequences</taxon>
        <taxon>metagenomes</taxon>
        <taxon>ecological metagenomes</taxon>
    </lineage>
</organism>
<dbReference type="GO" id="GO:0003677">
    <property type="term" value="F:DNA binding"/>
    <property type="evidence" value="ECO:0007669"/>
    <property type="project" value="UniProtKB-KW"/>
</dbReference>
<dbReference type="SUPFAM" id="SSF48498">
    <property type="entry name" value="Tetracyclin repressor-like, C-terminal domain"/>
    <property type="match status" value="1"/>
</dbReference>
<dbReference type="EMBL" id="LAZR01000164">
    <property type="protein sequence ID" value="KKN85012.1"/>
    <property type="molecule type" value="Genomic_DNA"/>
</dbReference>
<protein>
    <recommendedName>
        <fullName evidence="4">HTH tetR-type domain-containing protein</fullName>
    </recommendedName>
</protein>
<dbReference type="Gene3D" id="1.10.357.10">
    <property type="entry name" value="Tetracycline Repressor, domain 2"/>
    <property type="match status" value="1"/>
</dbReference>
<sequence length="190" mass="20938">MPRKPNYDRDDLIERARDLFWQRGWAGTSLKHLEASLQMKPGSFYAAFGSKDALFELALDRYAADGTERMKTLARTEGPLPALQKFPCMVISNDTAPAKACMLSKTLLELQAHRHPLAKKANTHLLKMEQMFAELFAQAQAAGDISAGHNPRSLARRYQSDVLGLRVSAEREGVDAAAIAGEIADGLARL</sequence>
<evidence type="ECO:0000313" key="5">
    <source>
        <dbReference type="EMBL" id="KKN85012.1"/>
    </source>
</evidence>
<keyword evidence="2" id="KW-0238">DNA-binding</keyword>
<dbReference type="InterPro" id="IPR001647">
    <property type="entry name" value="HTH_TetR"/>
</dbReference>
<accession>A0A0F9UCA1</accession>
<name>A0A0F9UCA1_9ZZZZ</name>
<dbReference type="SUPFAM" id="SSF46689">
    <property type="entry name" value="Homeodomain-like"/>
    <property type="match status" value="1"/>
</dbReference>
<evidence type="ECO:0000256" key="3">
    <source>
        <dbReference type="ARBA" id="ARBA00023163"/>
    </source>
</evidence>
<dbReference type="PANTHER" id="PTHR47506">
    <property type="entry name" value="TRANSCRIPTIONAL REGULATORY PROTEIN"/>
    <property type="match status" value="1"/>
</dbReference>
<dbReference type="Pfam" id="PF16925">
    <property type="entry name" value="TetR_C_13"/>
    <property type="match status" value="1"/>
</dbReference>
<evidence type="ECO:0000259" key="4">
    <source>
        <dbReference type="PROSITE" id="PS50977"/>
    </source>
</evidence>
<evidence type="ECO:0000256" key="2">
    <source>
        <dbReference type="ARBA" id="ARBA00023125"/>
    </source>
</evidence>
<reference evidence="5" key="1">
    <citation type="journal article" date="2015" name="Nature">
        <title>Complex archaea that bridge the gap between prokaryotes and eukaryotes.</title>
        <authorList>
            <person name="Spang A."/>
            <person name="Saw J.H."/>
            <person name="Jorgensen S.L."/>
            <person name="Zaremba-Niedzwiedzka K."/>
            <person name="Martijn J."/>
            <person name="Lind A.E."/>
            <person name="van Eijk R."/>
            <person name="Schleper C."/>
            <person name="Guy L."/>
            <person name="Ettema T.J."/>
        </authorList>
    </citation>
    <scope>NUCLEOTIDE SEQUENCE</scope>
</reference>
<dbReference type="Pfam" id="PF00440">
    <property type="entry name" value="TetR_N"/>
    <property type="match status" value="1"/>
</dbReference>
<feature type="domain" description="HTH tetR-type" evidence="4">
    <location>
        <begin position="6"/>
        <end position="66"/>
    </location>
</feature>
<gene>
    <name evidence="5" type="ORF">LCGC14_0283810</name>
</gene>
<proteinExistence type="predicted"/>
<keyword evidence="3" id="KW-0804">Transcription</keyword>
<keyword evidence="1" id="KW-0805">Transcription regulation</keyword>
<dbReference type="InterPro" id="IPR036271">
    <property type="entry name" value="Tet_transcr_reg_TetR-rel_C_sf"/>
</dbReference>
<evidence type="ECO:0000256" key="1">
    <source>
        <dbReference type="ARBA" id="ARBA00023015"/>
    </source>
</evidence>
<dbReference type="AlphaFoldDB" id="A0A0F9UCA1"/>
<dbReference type="InterPro" id="IPR009057">
    <property type="entry name" value="Homeodomain-like_sf"/>
</dbReference>
<dbReference type="PROSITE" id="PS50977">
    <property type="entry name" value="HTH_TETR_2"/>
    <property type="match status" value="1"/>
</dbReference>
<comment type="caution">
    <text evidence="5">The sequence shown here is derived from an EMBL/GenBank/DDBJ whole genome shotgun (WGS) entry which is preliminary data.</text>
</comment>
<dbReference type="PANTHER" id="PTHR47506:SF10">
    <property type="entry name" value="TRANSCRIPTIONAL REGULATORY PROTEIN"/>
    <property type="match status" value="1"/>
</dbReference>
<dbReference type="Gene3D" id="1.10.10.60">
    <property type="entry name" value="Homeodomain-like"/>
    <property type="match status" value="1"/>
</dbReference>
<dbReference type="InterPro" id="IPR011075">
    <property type="entry name" value="TetR_C"/>
</dbReference>